<proteinExistence type="predicted"/>
<organism evidence="1 2">
    <name type="scientific">Vararia minispora EC-137</name>
    <dbReference type="NCBI Taxonomy" id="1314806"/>
    <lineage>
        <taxon>Eukaryota</taxon>
        <taxon>Fungi</taxon>
        <taxon>Dikarya</taxon>
        <taxon>Basidiomycota</taxon>
        <taxon>Agaricomycotina</taxon>
        <taxon>Agaricomycetes</taxon>
        <taxon>Russulales</taxon>
        <taxon>Lachnocladiaceae</taxon>
        <taxon>Vararia</taxon>
    </lineage>
</organism>
<evidence type="ECO:0000313" key="1">
    <source>
        <dbReference type="EMBL" id="KAI0035141.1"/>
    </source>
</evidence>
<sequence length="346" mass="36301">MLVLSTLLALATAAAATVDCASTPGLLSNFGKFNMTAFVTDGHGNVSASYPLTTLSWGLVDPSGGPDVLATADTFTWEQPGLFILQNNSIAILAADNETPVEWTEDIAGPSSYLPFNSSAITPSPSGGIYCAAASTSPHGTGLPWSVLLALGSLTNNFWLCEASNFPQMKVVVYDYQQGSASGAKGLNYDSCFGVWIGLAPSSGPNSDQANPQSGIAYVQPTVSSSGPLCVSASLSFWFSAALFRSRLHCTTVHASALFTTRSNPPNQFESRTHHPPIRPFTTIMSSYNYAIPSTSNGLSFFPAGPAAPHAFSTMHQSPAEQHAMYAAFAQSTKTSSSSGKKKNSK</sequence>
<comment type="caution">
    <text evidence="1">The sequence shown here is derived from an EMBL/GenBank/DDBJ whole genome shotgun (WGS) entry which is preliminary data.</text>
</comment>
<dbReference type="Proteomes" id="UP000814128">
    <property type="component" value="Unassembled WGS sequence"/>
</dbReference>
<reference evidence="1" key="1">
    <citation type="submission" date="2021-02" db="EMBL/GenBank/DDBJ databases">
        <authorList>
            <consortium name="DOE Joint Genome Institute"/>
            <person name="Ahrendt S."/>
            <person name="Looney B.P."/>
            <person name="Miyauchi S."/>
            <person name="Morin E."/>
            <person name="Drula E."/>
            <person name="Courty P.E."/>
            <person name="Chicoki N."/>
            <person name="Fauchery L."/>
            <person name="Kohler A."/>
            <person name="Kuo A."/>
            <person name="Labutti K."/>
            <person name="Pangilinan J."/>
            <person name="Lipzen A."/>
            <person name="Riley R."/>
            <person name="Andreopoulos W."/>
            <person name="He G."/>
            <person name="Johnson J."/>
            <person name="Barry K.W."/>
            <person name="Grigoriev I.V."/>
            <person name="Nagy L."/>
            <person name="Hibbett D."/>
            <person name="Henrissat B."/>
            <person name="Matheny P.B."/>
            <person name="Labbe J."/>
            <person name="Martin F."/>
        </authorList>
    </citation>
    <scope>NUCLEOTIDE SEQUENCE</scope>
    <source>
        <strain evidence="1">EC-137</strain>
    </source>
</reference>
<accession>A0ACB8QTH3</accession>
<evidence type="ECO:0000313" key="2">
    <source>
        <dbReference type="Proteomes" id="UP000814128"/>
    </source>
</evidence>
<keyword evidence="2" id="KW-1185">Reference proteome</keyword>
<protein>
    <submittedName>
        <fullName evidence="1">Uncharacterized protein</fullName>
    </submittedName>
</protein>
<reference evidence="1" key="2">
    <citation type="journal article" date="2022" name="New Phytol.">
        <title>Evolutionary transition to the ectomycorrhizal habit in the genomes of a hyperdiverse lineage of mushroom-forming fungi.</title>
        <authorList>
            <person name="Looney B."/>
            <person name="Miyauchi S."/>
            <person name="Morin E."/>
            <person name="Drula E."/>
            <person name="Courty P.E."/>
            <person name="Kohler A."/>
            <person name="Kuo A."/>
            <person name="LaButti K."/>
            <person name="Pangilinan J."/>
            <person name="Lipzen A."/>
            <person name="Riley R."/>
            <person name="Andreopoulos W."/>
            <person name="He G."/>
            <person name="Johnson J."/>
            <person name="Nolan M."/>
            <person name="Tritt A."/>
            <person name="Barry K.W."/>
            <person name="Grigoriev I.V."/>
            <person name="Nagy L.G."/>
            <person name="Hibbett D."/>
            <person name="Henrissat B."/>
            <person name="Matheny P.B."/>
            <person name="Labbe J."/>
            <person name="Martin F.M."/>
        </authorList>
    </citation>
    <scope>NUCLEOTIDE SEQUENCE</scope>
    <source>
        <strain evidence="1">EC-137</strain>
    </source>
</reference>
<name>A0ACB8QTH3_9AGAM</name>
<gene>
    <name evidence="1" type="ORF">K488DRAFT_83347</name>
</gene>
<dbReference type="EMBL" id="MU273489">
    <property type="protein sequence ID" value="KAI0035141.1"/>
    <property type="molecule type" value="Genomic_DNA"/>
</dbReference>